<accession>A0A3N4KYQ5</accession>
<dbReference type="InterPro" id="IPR003034">
    <property type="entry name" value="SAP_dom"/>
</dbReference>
<feature type="non-terminal residue" evidence="3">
    <location>
        <position position="1"/>
    </location>
</feature>
<sequence>TLPTTSSTTTTTTHRPAPIPKITYSLIKEKDLRTKLSALGIPSTGGRKALQERHSEWVTIWNANIDAKRPRSKTELLADLAAWERANARPSNQIVKARWSDERWGEEHRSQYRRLVEEARMRRGPGRVDGEGEGVGNGEGENGGNREGGGGGVNGPVGENGVLTMVTVGRGEVPQVFGNVMGGQDVMGVDPQINGKRKYQEIDSTGSSSSTSNTPAVTEAVQ</sequence>
<organism evidence="3 4">
    <name type="scientific">Morchella conica CCBAS932</name>
    <dbReference type="NCBI Taxonomy" id="1392247"/>
    <lineage>
        <taxon>Eukaryota</taxon>
        <taxon>Fungi</taxon>
        <taxon>Dikarya</taxon>
        <taxon>Ascomycota</taxon>
        <taxon>Pezizomycotina</taxon>
        <taxon>Pezizomycetes</taxon>
        <taxon>Pezizales</taxon>
        <taxon>Morchellaceae</taxon>
        <taxon>Morchella</taxon>
    </lineage>
</organism>
<dbReference type="InterPro" id="IPR039577">
    <property type="entry name" value="Rad18"/>
</dbReference>
<feature type="domain" description="SAP" evidence="2">
    <location>
        <begin position="24"/>
        <end position="58"/>
    </location>
</feature>
<feature type="compositionally biased region" description="Gly residues" evidence="1">
    <location>
        <begin position="133"/>
        <end position="155"/>
    </location>
</feature>
<dbReference type="Pfam" id="PF02037">
    <property type="entry name" value="SAP"/>
    <property type="match status" value="1"/>
</dbReference>
<dbReference type="AlphaFoldDB" id="A0A3N4KYQ5"/>
<proteinExistence type="predicted"/>
<dbReference type="GO" id="GO:0006513">
    <property type="term" value="P:protein monoubiquitination"/>
    <property type="evidence" value="ECO:0007669"/>
    <property type="project" value="InterPro"/>
</dbReference>
<feature type="compositionally biased region" description="Low complexity" evidence="1">
    <location>
        <begin position="204"/>
        <end position="214"/>
    </location>
</feature>
<dbReference type="GO" id="GO:0006301">
    <property type="term" value="P:DNA damage tolerance"/>
    <property type="evidence" value="ECO:0007669"/>
    <property type="project" value="InterPro"/>
</dbReference>
<dbReference type="EMBL" id="ML119117">
    <property type="protein sequence ID" value="RPB14549.1"/>
    <property type="molecule type" value="Genomic_DNA"/>
</dbReference>
<dbReference type="GO" id="GO:0003697">
    <property type="term" value="F:single-stranded DNA binding"/>
    <property type="evidence" value="ECO:0007669"/>
    <property type="project" value="InterPro"/>
</dbReference>
<dbReference type="GO" id="GO:0061630">
    <property type="term" value="F:ubiquitin protein ligase activity"/>
    <property type="evidence" value="ECO:0007669"/>
    <property type="project" value="InterPro"/>
</dbReference>
<dbReference type="PANTHER" id="PTHR14134:SF2">
    <property type="entry name" value="E3 UBIQUITIN-PROTEIN LIGASE RAD18"/>
    <property type="match status" value="1"/>
</dbReference>
<evidence type="ECO:0000313" key="3">
    <source>
        <dbReference type="EMBL" id="RPB14549.1"/>
    </source>
</evidence>
<evidence type="ECO:0000256" key="1">
    <source>
        <dbReference type="SAM" id="MobiDB-lite"/>
    </source>
</evidence>
<evidence type="ECO:0000259" key="2">
    <source>
        <dbReference type="PROSITE" id="PS50800"/>
    </source>
</evidence>
<protein>
    <recommendedName>
        <fullName evidence="2">SAP domain-containing protein</fullName>
    </recommendedName>
</protein>
<dbReference type="OrthoDB" id="9049620at2759"/>
<name>A0A3N4KYQ5_9PEZI</name>
<gene>
    <name evidence="3" type="ORF">P167DRAFT_572278</name>
</gene>
<feature type="region of interest" description="Disordered" evidence="1">
    <location>
        <begin position="181"/>
        <end position="222"/>
    </location>
</feature>
<evidence type="ECO:0000313" key="4">
    <source>
        <dbReference type="Proteomes" id="UP000277580"/>
    </source>
</evidence>
<dbReference type="STRING" id="1392247.A0A3N4KYQ5"/>
<dbReference type="GO" id="GO:0005634">
    <property type="term" value="C:nucleus"/>
    <property type="evidence" value="ECO:0007669"/>
    <property type="project" value="TreeGrafter"/>
</dbReference>
<dbReference type="GO" id="GO:0097505">
    <property type="term" value="C:Rad6-Rad18 complex"/>
    <property type="evidence" value="ECO:0007669"/>
    <property type="project" value="TreeGrafter"/>
</dbReference>
<dbReference type="PANTHER" id="PTHR14134">
    <property type="entry name" value="E3 UBIQUITIN-PROTEIN LIGASE RAD18"/>
    <property type="match status" value="1"/>
</dbReference>
<dbReference type="Proteomes" id="UP000277580">
    <property type="component" value="Unassembled WGS sequence"/>
</dbReference>
<dbReference type="PROSITE" id="PS50800">
    <property type="entry name" value="SAP"/>
    <property type="match status" value="1"/>
</dbReference>
<dbReference type="SMART" id="SM00513">
    <property type="entry name" value="SAP"/>
    <property type="match status" value="1"/>
</dbReference>
<dbReference type="InParanoid" id="A0A3N4KYQ5"/>
<reference evidence="3 4" key="1">
    <citation type="journal article" date="2018" name="Nat. Ecol. Evol.">
        <title>Pezizomycetes genomes reveal the molecular basis of ectomycorrhizal truffle lifestyle.</title>
        <authorList>
            <person name="Murat C."/>
            <person name="Payen T."/>
            <person name="Noel B."/>
            <person name="Kuo A."/>
            <person name="Morin E."/>
            <person name="Chen J."/>
            <person name="Kohler A."/>
            <person name="Krizsan K."/>
            <person name="Balestrini R."/>
            <person name="Da Silva C."/>
            <person name="Montanini B."/>
            <person name="Hainaut M."/>
            <person name="Levati E."/>
            <person name="Barry K.W."/>
            <person name="Belfiori B."/>
            <person name="Cichocki N."/>
            <person name="Clum A."/>
            <person name="Dockter R.B."/>
            <person name="Fauchery L."/>
            <person name="Guy J."/>
            <person name="Iotti M."/>
            <person name="Le Tacon F."/>
            <person name="Lindquist E.A."/>
            <person name="Lipzen A."/>
            <person name="Malagnac F."/>
            <person name="Mello A."/>
            <person name="Molinier V."/>
            <person name="Miyauchi S."/>
            <person name="Poulain J."/>
            <person name="Riccioni C."/>
            <person name="Rubini A."/>
            <person name="Sitrit Y."/>
            <person name="Splivallo R."/>
            <person name="Traeger S."/>
            <person name="Wang M."/>
            <person name="Zifcakova L."/>
            <person name="Wipf D."/>
            <person name="Zambonelli A."/>
            <person name="Paolocci F."/>
            <person name="Nowrousian M."/>
            <person name="Ottonello S."/>
            <person name="Baldrian P."/>
            <person name="Spatafora J.W."/>
            <person name="Henrissat B."/>
            <person name="Nagy L.G."/>
            <person name="Aury J.M."/>
            <person name="Wincker P."/>
            <person name="Grigoriev I.V."/>
            <person name="Bonfante P."/>
            <person name="Martin F.M."/>
        </authorList>
    </citation>
    <scope>NUCLEOTIDE SEQUENCE [LARGE SCALE GENOMIC DNA]</scope>
    <source>
        <strain evidence="3 4">CCBAS932</strain>
    </source>
</reference>
<keyword evidence="4" id="KW-1185">Reference proteome</keyword>
<feature type="region of interest" description="Disordered" evidence="1">
    <location>
        <begin position="124"/>
        <end position="158"/>
    </location>
</feature>